<proteinExistence type="predicted"/>
<feature type="signal peptide" evidence="2">
    <location>
        <begin position="1"/>
        <end position="22"/>
    </location>
</feature>
<keyword evidence="1" id="KW-0175">Coiled coil</keyword>
<evidence type="ECO:0000256" key="1">
    <source>
        <dbReference type="SAM" id="Coils"/>
    </source>
</evidence>
<keyword evidence="2" id="KW-0732">Signal</keyword>
<feature type="coiled-coil region" evidence="1">
    <location>
        <begin position="28"/>
        <end position="55"/>
    </location>
</feature>
<evidence type="ECO:0000313" key="3">
    <source>
        <dbReference type="EMBL" id="URN41863.1"/>
    </source>
</evidence>
<accession>A0ABY4TPT7</accession>
<dbReference type="EMBL" id="CP097885">
    <property type="protein sequence ID" value="URN41863.1"/>
    <property type="molecule type" value="Genomic_DNA"/>
</dbReference>
<dbReference type="Proteomes" id="UP001056218">
    <property type="component" value="Chromosome"/>
</dbReference>
<gene>
    <name evidence="3" type="ORF">M9426_02355</name>
</gene>
<keyword evidence="4" id="KW-1185">Reference proteome</keyword>
<feature type="chain" id="PRO_5046800411" evidence="2">
    <location>
        <begin position="23"/>
        <end position="225"/>
    </location>
</feature>
<reference evidence="3 4" key="1">
    <citation type="submission" date="2022-05" db="EMBL/GenBank/DDBJ databases">
        <title>Identification of Peptoniphilus vaginalis-like Bacteria, Peptoniphilus septimus sp. nov. from Blood Cultures in a Cervical Cancer Patient receiving Chemotherapy: Case and Implications.</title>
        <authorList>
            <person name="Zhan X.-Y."/>
        </authorList>
    </citation>
    <scope>NUCLEOTIDE SEQUENCE [LARGE SCALE GENOMIC DNA]</scope>
    <source>
        <strain evidence="3 4">SAHP1</strain>
    </source>
</reference>
<protein>
    <submittedName>
        <fullName evidence="3">Uncharacterized protein</fullName>
    </submittedName>
</protein>
<dbReference type="RefSeq" id="WP_250342334.1">
    <property type="nucleotide sequence ID" value="NZ_CP097885.1"/>
</dbReference>
<sequence length="225" mass="25718">MKVKFKMIVIAILFLMPVHVFASNQDNADYEKQMIDEIEIEKEKERENILKQLEEQDAVEMLDVYEEIIYPEIEDSIRTKYAIKYGVKYIKPYSQSYIAPKGGVVSYLNTVNGYESTEAIVTYLDKPKTIDFVFEWTSFSMGDIVKATLGYLPRTGGVSSFLFNLESISKGMSITNINNCGRHAKIINTYSRIDGTTASVVTGWCNRYNIIIPQNASDVNYTEFK</sequence>
<evidence type="ECO:0000256" key="2">
    <source>
        <dbReference type="SAM" id="SignalP"/>
    </source>
</evidence>
<organism evidence="3 4">
    <name type="scientific">Peptoniphilus genitalis</name>
    <dbReference type="NCBI Taxonomy" id="3036303"/>
    <lineage>
        <taxon>Bacteria</taxon>
        <taxon>Bacillati</taxon>
        <taxon>Bacillota</taxon>
        <taxon>Tissierellia</taxon>
        <taxon>Tissierellales</taxon>
        <taxon>Peptoniphilaceae</taxon>
        <taxon>Peptoniphilus</taxon>
    </lineage>
</organism>
<name>A0ABY4TPT7_9FIRM</name>
<evidence type="ECO:0000313" key="4">
    <source>
        <dbReference type="Proteomes" id="UP001056218"/>
    </source>
</evidence>